<dbReference type="Gene3D" id="3.40.50.11350">
    <property type="match status" value="1"/>
</dbReference>
<proteinExistence type="predicted"/>
<feature type="compositionally biased region" description="Acidic residues" evidence="4">
    <location>
        <begin position="1"/>
        <end position="12"/>
    </location>
</feature>
<evidence type="ECO:0000313" key="7">
    <source>
        <dbReference type="Proteomes" id="UP001141253"/>
    </source>
</evidence>
<keyword evidence="1" id="KW-0808">Transferase</keyword>
<keyword evidence="7" id="KW-1185">Reference proteome</keyword>
<name>A0ABQ9BSN5_9ROSI</name>
<feature type="region of interest" description="Disordered" evidence="4">
    <location>
        <begin position="605"/>
        <end position="639"/>
    </location>
</feature>
<evidence type="ECO:0000256" key="1">
    <source>
        <dbReference type="ARBA" id="ARBA00022679"/>
    </source>
</evidence>
<sequence length="880" mass="99968">MERDSSDEEDDRENLIEQNDRKQHENDPLPTPSPSRRRFSTFDVESRIRHRFNFNKRYTLFAAAIIFLPLLIFFLSFSTNFRNLFSTHLKVGDSLSVRMRESELRALYLLKKQQLSLFSLWNSTSNSTLLEKEFNSVSFEDMKSALLKQISLNKEIQQVLLAPHESGNVSSSSSSSDLDFSNAGGFLQRCEKKVDQRFADRKKLEWKPKSDKFLFAICLSGQMSNHLICLEKHMFFAALLNRVLVIPSSRFDYQYNRVLDIEHVNDCLGRKVVVTFEEFVETMKNKPHIDRFFCYFSDPTPCYVDEEHVKKLKGLGVSMGKLESPWKEDIRKPSKLTVKDLEGKFVSDDNVIAVGDVFFADVEEEWIMQPGGPIAHKCKTLIEPTRIIMLTAQRFIQTFLGSNFIALHFRRHGFLKFCNVKKPSCFYPVPQAADCIARVVERANAPVVYLSTDAAESETSLLQSLVVVNGRTIPLVKRPPRNSAEKWDALLYRHGLQEDSQVEAMLDKAISAMSSVFIGASGSTFTEDIFRLRKGWQSASSCDEYLCQVMILRNLSSPLLSLIISPEAFITSVNLVFKEALFEGLLPSELGEKLGNFGGFKKKLKQEKKVASPPRRRSDESHSNNTTPSHPPLNGFMEDGKPKSCYTFEKKISSSSNSSAQNVEHFIDYASNKMNKAWTGLEKVPEGTFKNKLHGLGLMLLSRIKPSEIFLKSISKEVTRVEITYPSSLNGRLVRRRLRHIASRGASIHRTCFYASVTLLPLSSALAVLPLPNIPFFWLLFRSYSNWRALKGSEKLLQLVSGCSYADNSVVPNAEGSKPESEESKHKFHNSQVSLWVLQPSKELEELHNKHADENGLNDSGISEICKNFSLNTKDVSKFR</sequence>
<reference evidence="6" key="1">
    <citation type="submission" date="2022-10" db="EMBL/GenBank/DDBJ databases">
        <authorList>
            <person name="Hyden B.L."/>
            <person name="Feng K."/>
            <person name="Yates T."/>
            <person name="Jawdy S."/>
            <person name="Smart L.B."/>
            <person name="Muchero W."/>
        </authorList>
    </citation>
    <scope>NUCLEOTIDE SEQUENCE</scope>
    <source>
        <tissue evidence="6">Shoot tip</tissue>
    </source>
</reference>
<feature type="compositionally biased region" description="Basic and acidic residues" evidence="4">
    <location>
        <begin position="13"/>
        <end position="27"/>
    </location>
</feature>
<evidence type="ECO:0000313" key="6">
    <source>
        <dbReference type="EMBL" id="KAJ6389280.1"/>
    </source>
</evidence>
<gene>
    <name evidence="6" type="ORF">OIU77_027592</name>
</gene>
<organism evidence="6 7">
    <name type="scientific">Salix suchowensis</name>
    <dbReference type="NCBI Taxonomy" id="1278906"/>
    <lineage>
        <taxon>Eukaryota</taxon>
        <taxon>Viridiplantae</taxon>
        <taxon>Streptophyta</taxon>
        <taxon>Embryophyta</taxon>
        <taxon>Tracheophyta</taxon>
        <taxon>Spermatophyta</taxon>
        <taxon>Magnoliopsida</taxon>
        <taxon>eudicotyledons</taxon>
        <taxon>Gunneridae</taxon>
        <taxon>Pentapetalae</taxon>
        <taxon>rosids</taxon>
        <taxon>fabids</taxon>
        <taxon>Malpighiales</taxon>
        <taxon>Salicaceae</taxon>
        <taxon>Saliceae</taxon>
        <taxon>Salix</taxon>
    </lineage>
</organism>
<evidence type="ECO:0000256" key="4">
    <source>
        <dbReference type="SAM" id="MobiDB-lite"/>
    </source>
</evidence>
<accession>A0ABQ9BSN5</accession>
<dbReference type="PANTHER" id="PTHR13398:SF0">
    <property type="entry name" value="GDP-FUCOSE PROTEIN O-FUCOSYLTRANSFERASE 2"/>
    <property type="match status" value="1"/>
</dbReference>
<keyword evidence="5" id="KW-0812">Transmembrane</keyword>
<feature type="region of interest" description="Disordered" evidence="4">
    <location>
        <begin position="1"/>
        <end position="38"/>
    </location>
</feature>
<evidence type="ECO:0000256" key="5">
    <source>
        <dbReference type="SAM" id="Phobius"/>
    </source>
</evidence>
<evidence type="ECO:0000256" key="3">
    <source>
        <dbReference type="ARBA" id="ARBA00023277"/>
    </source>
</evidence>
<dbReference type="Pfam" id="PF10173">
    <property type="entry name" value="Mit_KHE1"/>
    <property type="match status" value="1"/>
</dbReference>
<keyword evidence="3" id="KW-0119">Carbohydrate metabolism</keyword>
<dbReference type="Proteomes" id="UP001141253">
    <property type="component" value="Chromosome 3"/>
</dbReference>
<dbReference type="PANTHER" id="PTHR13398">
    <property type="entry name" value="GDP-FUCOSE PROTEIN O-FUCOSYLTRANSFERASE 2"/>
    <property type="match status" value="1"/>
</dbReference>
<evidence type="ECO:0008006" key="8">
    <source>
        <dbReference type="Google" id="ProtNLM"/>
    </source>
</evidence>
<keyword evidence="5" id="KW-0472">Membrane</keyword>
<dbReference type="InterPro" id="IPR045130">
    <property type="entry name" value="OFUT2-like"/>
</dbReference>
<dbReference type="CDD" id="cd11296">
    <property type="entry name" value="O-FucT_like"/>
    <property type="match status" value="1"/>
</dbReference>
<reference evidence="6" key="2">
    <citation type="journal article" date="2023" name="Int. J. Mol. Sci.">
        <title>De Novo Assembly and Annotation of 11 Diverse Shrub Willow (Salix) Genomes Reveals Novel Gene Organization in Sex-Linked Regions.</title>
        <authorList>
            <person name="Hyden B."/>
            <person name="Feng K."/>
            <person name="Yates T.B."/>
            <person name="Jawdy S."/>
            <person name="Cereghino C."/>
            <person name="Smart L.B."/>
            <person name="Muchero W."/>
        </authorList>
    </citation>
    <scope>NUCLEOTIDE SEQUENCE</scope>
    <source>
        <tissue evidence="6">Shoot tip</tissue>
    </source>
</reference>
<evidence type="ECO:0000256" key="2">
    <source>
        <dbReference type="ARBA" id="ARBA00023253"/>
    </source>
</evidence>
<keyword evidence="5" id="KW-1133">Transmembrane helix</keyword>
<keyword evidence="2" id="KW-0294">Fucose metabolism</keyword>
<protein>
    <recommendedName>
        <fullName evidence="8">O-fucosyltransferase family protein</fullName>
    </recommendedName>
</protein>
<dbReference type="InterPro" id="IPR018786">
    <property type="entry name" value="Mit_KHE1"/>
</dbReference>
<comment type="caution">
    <text evidence="6">The sequence shown here is derived from an EMBL/GenBank/DDBJ whole genome shotgun (WGS) entry which is preliminary data.</text>
</comment>
<feature type="transmembrane region" description="Helical" evidence="5">
    <location>
        <begin position="58"/>
        <end position="77"/>
    </location>
</feature>
<dbReference type="EMBL" id="JAPFFI010000007">
    <property type="protein sequence ID" value="KAJ6389280.1"/>
    <property type="molecule type" value="Genomic_DNA"/>
</dbReference>